<feature type="binding site" evidence="7">
    <location>
        <position position="66"/>
    </location>
    <ligand>
        <name>Fe-coproporphyrin III</name>
        <dbReference type="ChEBI" id="CHEBI:68438"/>
    </ligand>
</feature>
<keyword evidence="4 7" id="KW-0456">Lyase</keyword>
<keyword evidence="7" id="KW-0479">Metal-binding</keyword>
<protein>
    <recommendedName>
        <fullName evidence="7">Coproporphyrin III ferrochelatase</fullName>
        <ecNumber evidence="7">4.99.1.9</ecNumber>
    </recommendedName>
</protein>
<evidence type="ECO:0000256" key="7">
    <source>
        <dbReference type="HAMAP-Rule" id="MF_00323"/>
    </source>
</evidence>
<dbReference type="PANTHER" id="PTHR11108:SF1">
    <property type="entry name" value="FERROCHELATASE, MITOCHONDRIAL"/>
    <property type="match status" value="1"/>
</dbReference>
<comment type="pathway">
    <text evidence="1 7 8">Porphyrin-containing compound metabolism; protoheme biosynthesis.</text>
</comment>
<evidence type="ECO:0000313" key="9">
    <source>
        <dbReference type="EMBL" id="AII03887.1"/>
    </source>
</evidence>
<dbReference type="HAMAP" id="MF_00323">
    <property type="entry name" value="Ferrochelatase"/>
    <property type="match status" value="1"/>
</dbReference>
<evidence type="ECO:0000256" key="4">
    <source>
        <dbReference type="ARBA" id="ARBA00023239"/>
    </source>
</evidence>
<keyword evidence="7 8" id="KW-0963">Cytoplasm</keyword>
<keyword evidence="3 7" id="KW-0350">Heme biosynthesis</keyword>
<gene>
    <name evidence="7" type="primary">cpfC</name>
    <name evidence="9" type="ORF">EP51_04385</name>
</gene>
<organism evidence="9 10">
    <name type="scientific">Rhodococcus opacus</name>
    <name type="common">Nocardia opaca</name>
    <dbReference type="NCBI Taxonomy" id="37919"/>
    <lineage>
        <taxon>Bacteria</taxon>
        <taxon>Bacillati</taxon>
        <taxon>Actinomycetota</taxon>
        <taxon>Actinomycetes</taxon>
        <taxon>Mycobacteriales</taxon>
        <taxon>Nocardiaceae</taxon>
        <taxon>Rhodococcus</taxon>
    </lineage>
</organism>
<evidence type="ECO:0000256" key="1">
    <source>
        <dbReference type="ARBA" id="ARBA00004744"/>
    </source>
</evidence>
<keyword evidence="5 7" id="KW-0627">Porphyrin biosynthesis</keyword>
<dbReference type="Gene3D" id="3.40.50.1400">
    <property type="match status" value="2"/>
</dbReference>
<dbReference type="InterPro" id="IPR019772">
    <property type="entry name" value="Ferrochelatase_AS"/>
</dbReference>
<name>A0A076EFD1_RHOOP</name>
<dbReference type="EMBL" id="CP008947">
    <property type="protein sequence ID" value="AII03887.1"/>
    <property type="molecule type" value="Genomic_DNA"/>
</dbReference>
<comment type="caution">
    <text evidence="7">Lacks conserved residue(s) required for the propagation of feature annotation.</text>
</comment>
<dbReference type="InterPro" id="IPR001015">
    <property type="entry name" value="Ferrochelatase"/>
</dbReference>
<reference evidence="9 10" key="1">
    <citation type="submission" date="2014-07" db="EMBL/GenBank/DDBJ databases">
        <title>Genome Sequence of Rhodococcus opacus Strain R7, a Biodegrader of Mono- and Polycyclic Aromatic Hydrocarbons.</title>
        <authorList>
            <person name="Di Gennaro P."/>
            <person name="Zampolli J."/>
            <person name="Presti I."/>
            <person name="Cappelletti M."/>
            <person name="D'Ursi P."/>
            <person name="Orro A."/>
            <person name="Mezzelani A."/>
            <person name="Milanesi L."/>
        </authorList>
    </citation>
    <scope>NUCLEOTIDE SEQUENCE [LARGE SCALE GENOMIC DNA]</scope>
    <source>
        <strain evidence="9 10">R7</strain>
    </source>
</reference>
<feature type="binding site" evidence="7">
    <location>
        <position position="135"/>
    </location>
    <ligand>
        <name>Fe-coproporphyrin III</name>
        <dbReference type="ChEBI" id="CHEBI:68438"/>
    </ligand>
</feature>
<dbReference type="UniPathway" id="UPA00252"/>
<evidence type="ECO:0000256" key="5">
    <source>
        <dbReference type="ARBA" id="ARBA00023244"/>
    </source>
</evidence>
<comment type="catalytic activity">
    <reaction evidence="6">
        <text>Fe-coproporphyrin III + 2 H(+) = coproporphyrin III + Fe(2+)</text>
        <dbReference type="Rhea" id="RHEA:49572"/>
        <dbReference type="ChEBI" id="CHEBI:15378"/>
        <dbReference type="ChEBI" id="CHEBI:29033"/>
        <dbReference type="ChEBI" id="CHEBI:68438"/>
        <dbReference type="ChEBI" id="CHEBI:131725"/>
        <dbReference type="EC" id="4.99.1.9"/>
    </reaction>
    <physiologicalReaction direction="right-to-left" evidence="6">
        <dbReference type="Rhea" id="RHEA:49574"/>
    </physiologicalReaction>
</comment>
<evidence type="ECO:0000256" key="8">
    <source>
        <dbReference type="RuleBase" id="RU000607"/>
    </source>
</evidence>
<sequence>MGIMIAANSTDGSGSQFDALLVLSFGGPEQPADVRPFLENVTRGRGVPPERLDAVAEHYLHFGGVSPINALNRDIISRVESELASAGMDLPVYFGNRNWHPMVEDTVARMGADGVRSALVFPTSAWGGYSGCRQYHEDVARARAAAGDGAPHLLKLRQYYDHPLLIGAFADAVREAAAQLPAERRADARLVFTAHSVPVSADVKAGPPAEGGRLYSRQVAEAARLTARAAGFDDFDLVWQSRSGPPQVPWLEPDICDHLDVLAGRGVGAVIVCPVGFVSDHLEVVWDLDTEARDKAAELGIDFVRAATPGTDRRFAELVVALVTEQLAGTPAERLGSEPLLGSALDGQSCAIDCCKAVVRPSGRPAHTH</sequence>
<dbReference type="AlphaFoldDB" id="A0A076EFD1"/>
<dbReference type="eggNOG" id="COG0276">
    <property type="taxonomic scope" value="Bacteria"/>
</dbReference>
<dbReference type="GO" id="GO:0046872">
    <property type="term" value="F:metal ion binding"/>
    <property type="evidence" value="ECO:0007669"/>
    <property type="project" value="UniProtKB-UniRule"/>
</dbReference>
<evidence type="ECO:0000313" key="10">
    <source>
        <dbReference type="Proteomes" id="UP000028488"/>
    </source>
</evidence>
<proteinExistence type="inferred from homology"/>
<dbReference type="InterPro" id="IPR033644">
    <property type="entry name" value="Ferrochelatase_C"/>
</dbReference>
<comment type="function">
    <text evidence="7 8">Involved in coproporphyrin-dependent heme b biosynthesis. Catalyzes the insertion of ferrous iron into coproporphyrin III to form Fe-coproporphyrin III.</text>
</comment>
<feature type="binding site" evidence="7">
    <location>
        <position position="283"/>
    </location>
    <ligand>
        <name>Fe(2+)</name>
        <dbReference type="ChEBI" id="CHEBI:29033"/>
    </ligand>
</feature>
<dbReference type="GO" id="GO:0005737">
    <property type="term" value="C:cytoplasm"/>
    <property type="evidence" value="ECO:0007669"/>
    <property type="project" value="UniProtKB-SubCell"/>
</dbReference>
<dbReference type="InterPro" id="IPR033659">
    <property type="entry name" value="Ferrochelatase_N"/>
</dbReference>
<accession>A0A076EFD1</accession>
<feature type="binding site" evidence="7">
    <location>
        <position position="195"/>
    </location>
    <ligand>
        <name>Fe(2+)</name>
        <dbReference type="ChEBI" id="CHEBI:29033"/>
    </ligand>
</feature>
<dbReference type="Proteomes" id="UP000028488">
    <property type="component" value="Chromosome"/>
</dbReference>
<dbReference type="GO" id="GO:0006783">
    <property type="term" value="P:heme biosynthetic process"/>
    <property type="evidence" value="ECO:0007669"/>
    <property type="project" value="UniProtKB-UniRule"/>
</dbReference>
<dbReference type="NCBIfam" id="NF000689">
    <property type="entry name" value="PRK00035.2-1"/>
    <property type="match status" value="1"/>
</dbReference>
<dbReference type="CDD" id="cd03411">
    <property type="entry name" value="Ferrochelatase_N"/>
    <property type="match status" value="1"/>
</dbReference>
<dbReference type="EC" id="4.99.1.9" evidence="7"/>
<comment type="subcellular location">
    <subcellularLocation>
        <location evidence="7 8">Cytoplasm</location>
    </subcellularLocation>
</comment>
<dbReference type="GO" id="GO:0004325">
    <property type="term" value="F:ferrochelatase activity"/>
    <property type="evidence" value="ECO:0007669"/>
    <property type="project" value="UniProtKB-UniRule"/>
</dbReference>
<keyword evidence="2 7" id="KW-0408">Iron</keyword>
<dbReference type="PANTHER" id="PTHR11108">
    <property type="entry name" value="FERROCHELATASE"/>
    <property type="match status" value="1"/>
</dbReference>
<dbReference type="Pfam" id="PF00762">
    <property type="entry name" value="Ferrochelatase"/>
    <property type="match status" value="1"/>
</dbReference>
<dbReference type="RefSeq" id="WP_128638643.1">
    <property type="nucleotide sequence ID" value="NZ_CP008947.1"/>
</dbReference>
<dbReference type="SUPFAM" id="SSF53800">
    <property type="entry name" value="Chelatase"/>
    <property type="match status" value="1"/>
</dbReference>
<comment type="similarity">
    <text evidence="7 8">Belongs to the ferrochelatase family.</text>
</comment>
<evidence type="ECO:0000256" key="2">
    <source>
        <dbReference type="ARBA" id="ARBA00023004"/>
    </source>
</evidence>
<dbReference type="CDD" id="cd00419">
    <property type="entry name" value="Ferrochelatase_C"/>
    <property type="match status" value="1"/>
</dbReference>
<evidence type="ECO:0000256" key="3">
    <source>
        <dbReference type="ARBA" id="ARBA00023133"/>
    </source>
</evidence>
<dbReference type="PROSITE" id="PS00534">
    <property type="entry name" value="FERROCHELATASE"/>
    <property type="match status" value="1"/>
</dbReference>
<dbReference type="NCBIfam" id="TIGR00109">
    <property type="entry name" value="hemH"/>
    <property type="match status" value="1"/>
</dbReference>
<evidence type="ECO:0000256" key="6">
    <source>
        <dbReference type="ARBA" id="ARBA00024536"/>
    </source>
</evidence>